<feature type="transmembrane region" description="Helical" evidence="7">
    <location>
        <begin position="113"/>
        <end position="134"/>
    </location>
</feature>
<dbReference type="PANTHER" id="PTHR30576">
    <property type="entry name" value="COLANIC BIOSYNTHESIS UDP-GLUCOSE LIPID CARRIER TRANSFERASE"/>
    <property type="match status" value="1"/>
</dbReference>
<evidence type="ECO:0000256" key="4">
    <source>
        <dbReference type="ARBA" id="ARBA00022692"/>
    </source>
</evidence>
<dbReference type="InterPro" id="IPR017473">
    <property type="entry name" value="Undecaprenyl-P_gluc_Ptfrase"/>
</dbReference>
<dbReference type="Pfam" id="PF13727">
    <property type="entry name" value="CoA_binding_3"/>
    <property type="match status" value="1"/>
</dbReference>
<dbReference type="PANTHER" id="PTHR30576:SF0">
    <property type="entry name" value="UNDECAPRENYL-PHOSPHATE N-ACETYLGALACTOSAMINYL 1-PHOSPHATE TRANSFERASE-RELATED"/>
    <property type="match status" value="1"/>
</dbReference>
<feature type="transmembrane region" description="Helical" evidence="7">
    <location>
        <begin position="81"/>
        <end position="107"/>
    </location>
</feature>
<evidence type="ECO:0000256" key="3">
    <source>
        <dbReference type="ARBA" id="ARBA00022679"/>
    </source>
</evidence>
<dbReference type="InterPro" id="IPR017475">
    <property type="entry name" value="EPS_sugar_tfrase"/>
</dbReference>
<sequence>MSARNPSKELVYYKFPTVVADLTIHFSVFYLLLHLCDFLHPVVSGILFGKGAAISLFMSYLIAISVIRIRLHERLIPNHIVVVRAIGQSSLAILLFIFFISVIYNHVPVKFYAIQWAVVTVLIVACHLVIQFIIQRIRKSGKNIVKVIMVGADENLVSIWKEMKSGYGVHGYSVLGFFTDKYNEQVPDGALVLGGVDDVPDYIANHQIDEIYCGINPGANPSLVYKIIHEAEMRFMQFWFVPNMNGYPHRRMKYAEFGSVNVICLRDEPLDNPGMKFIKRFGDIVISGLFLVTLYPVIWFFVAIGIKLSSPGPILFRQMRTGYNGRAFECLKFRSMKVNADADTLQATENDPRKTKFGDFLRRSSIDELPQFINVFKGDMSLIGPRPHMEKHTEIYSQLISEYMVRHLVKPGLTGWAQVNGCRGETKTVEQMKERVEHDIWYIEHWSLMLDIRIFIKTVFQILGGDKQAY</sequence>
<evidence type="ECO:0000313" key="10">
    <source>
        <dbReference type="Proteomes" id="UP000823771"/>
    </source>
</evidence>
<gene>
    <name evidence="9" type="ORF">IAB80_06095</name>
</gene>
<feature type="transmembrane region" description="Helical" evidence="7">
    <location>
        <begin position="12"/>
        <end position="33"/>
    </location>
</feature>
<dbReference type="InterPro" id="IPR003362">
    <property type="entry name" value="Bact_transf"/>
</dbReference>
<feature type="transmembrane region" description="Helical" evidence="7">
    <location>
        <begin position="284"/>
        <end position="306"/>
    </location>
</feature>
<feature type="transmembrane region" description="Helical" evidence="7">
    <location>
        <begin position="45"/>
        <end position="69"/>
    </location>
</feature>
<keyword evidence="6 7" id="KW-0472">Membrane</keyword>
<keyword evidence="3 9" id="KW-0808">Transferase</keyword>
<protein>
    <submittedName>
        <fullName evidence="9">Undecaprenyl-phosphate glucose phosphotransferase</fullName>
        <ecNumber evidence="9">2.7.8.31</ecNumber>
    </submittedName>
</protein>
<comment type="subcellular location">
    <subcellularLocation>
        <location evidence="1">Membrane</location>
        <topology evidence="1">Multi-pass membrane protein</topology>
    </subcellularLocation>
</comment>
<name>A0A9D9ITK4_9BACT</name>
<evidence type="ECO:0000256" key="2">
    <source>
        <dbReference type="ARBA" id="ARBA00006464"/>
    </source>
</evidence>
<dbReference type="GO" id="GO:0016020">
    <property type="term" value="C:membrane"/>
    <property type="evidence" value="ECO:0007669"/>
    <property type="project" value="UniProtKB-SubCell"/>
</dbReference>
<accession>A0A9D9ITK4</accession>
<evidence type="ECO:0000256" key="7">
    <source>
        <dbReference type="SAM" id="Phobius"/>
    </source>
</evidence>
<organism evidence="9 10">
    <name type="scientific">Candidatus Cryptobacteroides excrementipullorum</name>
    <dbReference type="NCBI Taxonomy" id="2840761"/>
    <lineage>
        <taxon>Bacteria</taxon>
        <taxon>Pseudomonadati</taxon>
        <taxon>Bacteroidota</taxon>
        <taxon>Bacteroidia</taxon>
        <taxon>Bacteroidales</taxon>
        <taxon>Candidatus Cryptobacteroides</taxon>
    </lineage>
</organism>
<evidence type="ECO:0000259" key="8">
    <source>
        <dbReference type="Pfam" id="PF02397"/>
    </source>
</evidence>
<dbReference type="GO" id="GO:0089702">
    <property type="term" value="F:undecaprenyl-phosphate glucose phosphotransferase activity"/>
    <property type="evidence" value="ECO:0007669"/>
    <property type="project" value="UniProtKB-EC"/>
</dbReference>
<comment type="caution">
    <text evidence="9">The sequence shown here is derived from an EMBL/GenBank/DDBJ whole genome shotgun (WGS) entry which is preliminary data.</text>
</comment>
<feature type="domain" description="Bacterial sugar transferase" evidence="8">
    <location>
        <begin position="279"/>
        <end position="463"/>
    </location>
</feature>
<dbReference type="NCBIfam" id="TIGR03025">
    <property type="entry name" value="EPS_sugtrans"/>
    <property type="match status" value="1"/>
</dbReference>
<evidence type="ECO:0000313" key="9">
    <source>
        <dbReference type="EMBL" id="MBO8478437.1"/>
    </source>
</evidence>
<reference evidence="9" key="1">
    <citation type="submission" date="2020-10" db="EMBL/GenBank/DDBJ databases">
        <authorList>
            <person name="Gilroy R."/>
        </authorList>
    </citation>
    <scope>NUCLEOTIDE SEQUENCE</scope>
    <source>
        <strain evidence="9">2478</strain>
    </source>
</reference>
<dbReference type="Pfam" id="PF02397">
    <property type="entry name" value="Bac_transf"/>
    <property type="match status" value="1"/>
</dbReference>
<dbReference type="Gene3D" id="3.40.50.720">
    <property type="entry name" value="NAD(P)-binding Rossmann-like Domain"/>
    <property type="match status" value="1"/>
</dbReference>
<dbReference type="EC" id="2.7.8.31" evidence="9"/>
<evidence type="ECO:0000256" key="5">
    <source>
        <dbReference type="ARBA" id="ARBA00022989"/>
    </source>
</evidence>
<dbReference type="AlphaFoldDB" id="A0A9D9ITK4"/>
<evidence type="ECO:0000256" key="6">
    <source>
        <dbReference type="ARBA" id="ARBA00023136"/>
    </source>
</evidence>
<evidence type="ECO:0000256" key="1">
    <source>
        <dbReference type="ARBA" id="ARBA00004141"/>
    </source>
</evidence>
<reference evidence="9" key="2">
    <citation type="journal article" date="2021" name="PeerJ">
        <title>Extensive microbial diversity within the chicken gut microbiome revealed by metagenomics and culture.</title>
        <authorList>
            <person name="Gilroy R."/>
            <person name="Ravi A."/>
            <person name="Getino M."/>
            <person name="Pursley I."/>
            <person name="Horton D.L."/>
            <person name="Alikhan N.F."/>
            <person name="Baker D."/>
            <person name="Gharbi K."/>
            <person name="Hall N."/>
            <person name="Watson M."/>
            <person name="Adriaenssens E.M."/>
            <person name="Foster-Nyarko E."/>
            <person name="Jarju S."/>
            <person name="Secka A."/>
            <person name="Antonio M."/>
            <person name="Oren A."/>
            <person name="Chaudhuri R.R."/>
            <person name="La Ragione R."/>
            <person name="Hildebrand F."/>
            <person name="Pallen M.J."/>
        </authorList>
    </citation>
    <scope>NUCLEOTIDE SEQUENCE</scope>
    <source>
        <strain evidence="9">2478</strain>
    </source>
</reference>
<proteinExistence type="inferred from homology"/>
<keyword evidence="4 7" id="KW-0812">Transmembrane</keyword>
<keyword evidence="5 7" id="KW-1133">Transmembrane helix</keyword>
<dbReference type="Proteomes" id="UP000823771">
    <property type="component" value="Unassembled WGS sequence"/>
</dbReference>
<dbReference type="EMBL" id="JADILZ010000054">
    <property type="protein sequence ID" value="MBO8478437.1"/>
    <property type="molecule type" value="Genomic_DNA"/>
</dbReference>
<dbReference type="NCBIfam" id="TIGR03023">
    <property type="entry name" value="WcaJ_sugtrans"/>
    <property type="match status" value="1"/>
</dbReference>
<comment type="similarity">
    <text evidence="2">Belongs to the bacterial sugar transferase family.</text>
</comment>